<protein>
    <submittedName>
        <fullName evidence="11">Facilitated trehalose transporter Tret1</fullName>
    </submittedName>
</protein>
<evidence type="ECO:0000256" key="8">
    <source>
        <dbReference type="RuleBase" id="RU003346"/>
    </source>
</evidence>
<dbReference type="PROSITE" id="PS00217">
    <property type="entry name" value="SUGAR_TRANSPORT_2"/>
    <property type="match status" value="1"/>
</dbReference>
<keyword evidence="12" id="KW-1185">Reference proteome</keyword>
<dbReference type="PANTHER" id="PTHR48021:SF96">
    <property type="entry name" value="FACILITATED TREHALOSE TRANSPORTER TRET1-1-RELATED"/>
    <property type="match status" value="1"/>
</dbReference>
<dbReference type="CDD" id="cd17358">
    <property type="entry name" value="MFS_GLUT6_8_Class3_like"/>
    <property type="match status" value="1"/>
</dbReference>
<feature type="transmembrane region" description="Helical" evidence="9">
    <location>
        <begin position="367"/>
        <end position="391"/>
    </location>
</feature>
<evidence type="ECO:0000256" key="2">
    <source>
        <dbReference type="ARBA" id="ARBA00022475"/>
    </source>
</evidence>
<feature type="transmembrane region" description="Helical" evidence="9">
    <location>
        <begin position="29"/>
        <end position="50"/>
    </location>
</feature>
<keyword evidence="5 9" id="KW-0472">Membrane</keyword>
<dbReference type="PANTHER" id="PTHR48021">
    <property type="match status" value="1"/>
</dbReference>
<keyword evidence="2" id="KW-1003">Cell membrane</keyword>
<dbReference type="InterPro" id="IPR044775">
    <property type="entry name" value="MFS_ERD6/Tret1-like"/>
</dbReference>
<dbReference type="InterPro" id="IPR036259">
    <property type="entry name" value="MFS_trans_sf"/>
</dbReference>
<comment type="similarity">
    <text evidence="7">Belongs to the major facilitator superfamily. Sugar transporter (TC 2.A.1.1) family. Trehalose transporter subfamily.</text>
</comment>
<evidence type="ECO:0000313" key="11">
    <source>
        <dbReference type="EMBL" id="KOC68050.1"/>
    </source>
</evidence>
<dbReference type="STRING" id="597456.A0A0L7RB48"/>
<dbReference type="InterPro" id="IPR003663">
    <property type="entry name" value="Sugar/inositol_transpt"/>
</dbReference>
<proteinExistence type="inferred from homology"/>
<evidence type="ECO:0000259" key="10">
    <source>
        <dbReference type="PROSITE" id="PS50850"/>
    </source>
</evidence>
<feature type="transmembrane region" description="Helical" evidence="9">
    <location>
        <begin position="435"/>
        <end position="454"/>
    </location>
</feature>
<dbReference type="InterPro" id="IPR050549">
    <property type="entry name" value="MFS_Trehalose_Transporter"/>
</dbReference>
<dbReference type="InterPro" id="IPR005829">
    <property type="entry name" value="Sugar_transporter_CS"/>
</dbReference>
<dbReference type="Gene3D" id="1.20.1250.20">
    <property type="entry name" value="MFS general substrate transporter like domains"/>
    <property type="match status" value="1"/>
</dbReference>
<sequence>MKILMRADTHVDIELPGNAPVAKCTFTQVLAALSVSMGSMVVGYSSSYTSPGLVSMRDNATATFEVTKEVGMWIGSIMPLSALFGGIAGGPCIEYLGRRNTILSTALPFIAAWLLIALATNVAMVLVGRALCGFCVGIASLSLPVYLGETIQAEVRGTLGLLPTAFGNTGILLCFVVGMYLDWRNLALVGASLPIPFLILMFTIPETPRWYISKGKKKRARKALQWLRGKGTDITDEMSAVERLHTESERNVSQGAFMELFKKSHLKPLLISLGLMFFQQLSGINAVIFYTVQIFKDAGSSIDENLSTIFVGIVNFISTFVAAAVIDKLGRKMLLYISGISMCITLFTFGTFFYVKAGGADVSAFGWIPLVSLVVYVIGFSLGFGPIPWLMMGEILPVKIRGSAASVATAFNWTCTFVVTKTYEDLVSVIGPHGAFWMFGTIVLVGFFFVIACVPETRGRSLEEIEKRFSGPVRRMSAVANMKPMPMAC</sequence>
<feature type="transmembrane region" description="Helical" evidence="9">
    <location>
        <begin position="307"/>
        <end position="326"/>
    </location>
</feature>
<dbReference type="Proteomes" id="UP000053825">
    <property type="component" value="Unassembled WGS sequence"/>
</dbReference>
<keyword evidence="8" id="KW-0813">Transport</keyword>
<dbReference type="FunFam" id="1.20.1250.20:FF:000055">
    <property type="entry name" value="Facilitated trehalose transporter Tret1-2 homolog"/>
    <property type="match status" value="1"/>
</dbReference>
<feature type="transmembrane region" description="Helical" evidence="9">
    <location>
        <begin position="126"/>
        <end position="147"/>
    </location>
</feature>
<dbReference type="EMBL" id="KQ414617">
    <property type="protein sequence ID" value="KOC68050.1"/>
    <property type="molecule type" value="Genomic_DNA"/>
</dbReference>
<feature type="transmembrane region" description="Helical" evidence="9">
    <location>
        <begin position="70"/>
        <end position="89"/>
    </location>
</feature>
<comment type="subcellular location">
    <subcellularLocation>
        <location evidence="1">Cell membrane</location>
        <topology evidence="1">Multi-pass membrane protein</topology>
    </subcellularLocation>
</comment>
<feature type="transmembrane region" description="Helical" evidence="9">
    <location>
        <begin position="159"/>
        <end position="181"/>
    </location>
</feature>
<gene>
    <name evidence="11" type="ORF">WH47_03208</name>
</gene>
<evidence type="ECO:0000256" key="3">
    <source>
        <dbReference type="ARBA" id="ARBA00022692"/>
    </source>
</evidence>
<evidence type="ECO:0000256" key="5">
    <source>
        <dbReference type="ARBA" id="ARBA00023136"/>
    </source>
</evidence>
<evidence type="ECO:0000256" key="1">
    <source>
        <dbReference type="ARBA" id="ARBA00004651"/>
    </source>
</evidence>
<dbReference type="Pfam" id="PF00083">
    <property type="entry name" value="Sugar_tr"/>
    <property type="match status" value="1"/>
</dbReference>
<dbReference type="OrthoDB" id="6339427at2759"/>
<dbReference type="InterPro" id="IPR020846">
    <property type="entry name" value="MFS_dom"/>
</dbReference>
<name>A0A0L7RB48_9HYME</name>
<dbReference type="PROSITE" id="PS00216">
    <property type="entry name" value="SUGAR_TRANSPORT_1"/>
    <property type="match status" value="2"/>
</dbReference>
<feature type="transmembrane region" description="Helical" evidence="9">
    <location>
        <begin position="403"/>
        <end position="423"/>
    </location>
</feature>
<keyword evidence="4 9" id="KW-1133">Transmembrane helix</keyword>
<dbReference type="GO" id="GO:0005886">
    <property type="term" value="C:plasma membrane"/>
    <property type="evidence" value="ECO:0007669"/>
    <property type="project" value="UniProtKB-SubCell"/>
</dbReference>
<dbReference type="GO" id="GO:0051119">
    <property type="term" value="F:sugar transmembrane transporter activity"/>
    <property type="evidence" value="ECO:0007669"/>
    <property type="project" value="InterPro"/>
</dbReference>
<dbReference type="AlphaFoldDB" id="A0A0L7RB48"/>
<accession>A0A0L7RB48</accession>
<evidence type="ECO:0000256" key="6">
    <source>
        <dbReference type="ARBA" id="ARBA00023180"/>
    </source>
</evidence>
<evidence type="ECO:0000256" key="7">
    <source>
        <dbReference type="ARBA" id="ARBA00024348"/>
    </source>
</evidence>
<dbReference type="PRINTS" id="PR00171">
    <property type="entry name" value="SUGRTRNSPORT"/>
</dbReference>
<dbReference type="SUPFAM" id="SSF103473">
    <property type="entry name" value="MFS general substrate transporter"/>
    <property type="match status" value="1"/>
</dbReference>
<dbReference type="PROSITE" id="PS50850">
    <property type="entry name" value="MFS"/>
    <property type="match status" value="1"/>
</dbReference>
<feature type="transmembrane region" description="Helical" evidence="9">
    <location>
        <begin position="193"/>
        <end position="212"/>
    </location>
</feature>
<feature type="transmembrane region" description="Helical" evidence="9">
    <location>
        <begin position="101"/>
        <end position="120"/>
    </location>
</feature>
<dbReference type="NCBIfam" id="TIGR00879">
    <property type="entry name" value="SP"/>
    <property type="match status" value="1"/>
</dbReference>
<evidence type="ECO:0000313" key="12">
    <source>
        <dbReference type="Proteomes" id="UP000053825"/>
    </source>
</evidence>
<reference evidence="11 12" key="1">
    <citation type="submission" date="2015-07" db="EMBL/GenBank/DDBJ databases">
        <title>The genome of Habropoda laboriosa.</title>
        <authorList>
            <person name="Pan H."/>
            <person name="Kapheim K."/>
        </authorList>
    </citation>
    <scope>NUCLEOTIDE SEQUENCE [LARGE SCALE GENOMIC DNA]</scope>
    <source>
        <strain evidence="11">0110345459</strain>
    </source>
</reference>
<evidence type="ECO:0000256" key="4">
    <source>
        <dbReference type="ARBA" id="ARBA00022989"/>
    </source>
</evidence>
<feature type="domain" description="Major facilitator superfamily (MFS) profile" evidence="10">
    <location>
        <begin position="31"/>
        <end position="458"/>
    </location>
</feature>
<dbReference type="InterPro" id="IPR005828">
    <property type="entry name" value="MFS_sugar_transport-like"/>
</dbReference>
<feature type="transmembrane region" description="Helical" evidence="9">
    <location>
        <begin position="269"/>
        <end position="295"/>
    </location>
</feature>
<evidence type="ECO:0000256" key="9">
    <source>
        <dbReference type="SAM" id="Phobius"/>
    </source>
</evidence>
<organism evidence="11 12">
    <name type="scientific">Habropoda laboriosa</name>
    <dbReference type="NCBI Taxonomy" id="597456"/>
    <lineage>
        <taxon>Eukaryota</taxon>
        <taxon>Metazoa</taxon>
        <taxon>Ecdysozoa</taxon>
        <taxon>Arthropoda</taxon>
        <taxon>Hexapoda</taxon>
        <taxon>Insecta</taxon>
        <taxon>Pterygota</taxon>
        <taxon>Neoptera</taxon>
        <taxon>Endopterygota</taxon>
        <taxon>Hymenoptera</taxon>
        <taxon>Apocrita</taxon>
        <taxon>Aculeata</taxon>
        <taxon>Apoidea</taxon>
        <taxon>Anthophila</taxon>
        <taxon>Apidae</taxon>
        <taxon>Habropoda</taxon>
    </lineage>
</organism>
<keyword evidence="3 9" id="KW-0812">Transmembrane</keyword>
<keyword evidence="6" id="KW-0325">Glycoprotein</keyword>
<feature type="transmembrane region" description="Helical" evidence="9">
    <location>
        <begin position="333"/>
        <end position="355"/>
    </location>
</feature>